<gene>
    <name evidence="2" type="ORF">PoB_006468000</name>
</gene>
<dbReference type="Gene3D" id="3.30.420.10">
    <property type="entry name" value="Ribonuclease H-like superfamily/Ribonuclease H"/>
    <property type="match status" value="1"/>
</dbReference>
<accession>A0AAV4D2H9</accession>
<dbReference type="InterPro" id="IPR036397">
    <property type="entry name" value="RNaseH_sf"/>
</dbReference>
<name>A0AAV4D2H9_9GAST</name>
<dbReference type="Pfam" id="PF00665">
    <property type="entry name" value="rve"/>
    <property type="match status" value="1"/>
</dbReference>
<evidence type="ECO:0000313" key="2">
    <source>
        <dbReference type="EMBL" id="GFO38175.1"/>
    </source>
</evidence>
<evidence type="ECO:0000313" key="3">
    <source>
        <dbReference type="Proteomes" id="UP000735302"/>
    </source>
</evidence>
<protein>
    <submittedName>
        <fullName evidence="2">Pol polyprotein</fullName>
    </submittedName>
</protein>
<sequence>MNSMFLVVVDAHSKWTEIIPLSATTFTTTINILSDLFSGLGLPEHLVTNNGIQFSSNKFKSFTRSNGIKHTFSPSYHPAINGLAERMVKTFKSVMKRELYTPDWPDFYFLTGMPLIPQQMRVLPL</sequence>
<evidence type="ECO:0000259" key="1">
    <source>
        <dbReference type="PROSITE" id="PS50994"/>
    </source>
</evidence>
<dbReference type="PANTHER" id="PTHR37984:SF5">
    <property type="entry name" value="PROTEIN NYNRIN-LIKE"/>
    <property type="match status" value="1"/>
</dbReference>
<dbReference type="AlphaFoldDB" id="A0AAV4D2H9"/>
<reference evidence="2 3" key="1">
    <citation type="journal article" date="2021" name="Elife">
        <title>Chloroplast acquisition without the gene transfer in kleptoplastic sea slugs, Plakobranchus ocellatus.</title>
        <authorList>
            <person name="Maeda T."/>
            <person name="Takahashi S."/>
            <person name="Yoshida T."/>
            <person name="Shimamura S."/>
            <person name="Takaki Y."/>
            <person name="Nagai Y."/>
            <person name="Toyoda A."/>
            <person name="Suzuki Y."/>
            <person name="Arimoto A."/>
            <person name="Ishii H."/>
            <person name="Satoh N."/>
            <person name="Nishiyama T."/>
            <person name="Hasebe M."/>
            <person name="Maruyama T."/>
            <person name="Minagawa J."/>
            <person name="Obokata J."/>
            <person name="Shigenobu S."/>
        </authorList>
    </citation>
    <scope>NUCLEOTIDE SEQUENCE [LARGE SCALE GENOMIC DNA]</scope>
</reference>
<feature type="domain" description="Integrase catalytic" evidence="1">
    <location>
        <begin position="1"/>
        <end position="125"/>
    </location>
</feature>
<dbReference type="SUPFAM" id="SSF53098">
    <property type="entry name" value="Ribonuclease H-like"/>
    <property type="match status" value="1"/>
</dbReference>
<organism evidence="2 3">
    <name type="scientific">Plakobranchus ocellatus</name>
    <dbReference type="NCBI Taxonomy" id="259542"/>
    <lineage>
        <taxon>Eukaryota</taxon>
        <taxon>Metazoa</taxon>
        <taxon>Spiralia</taxon>
        <taxon>Lophotrochozoa</taxon>
        <taxon>Mollusca</taxon>
        <taxon>Gastropoda</taxon>
        <taxon>Heterobranchia</taxon>
        <taxon>Euthyneura</taxon>
        <taxon>Panpulmonata</taxon>
        <taxon>Sacoglossa</taxon>
        <taxon>Placobranchoidea</taxon>
        <taxon>Plakobranchidae</taxon>
        <taxon>Plakobranchus</taxon>
    </lineage>
</organism>
<dbReference type="InterPro" id="IPR001584">
    <property type="entry name" value="Integrase_cat-core"/>
</dbReference>
<proteinExistence type="predicted"/>
<dbReference type="PROSITE" id="PS50994">
    <property type="entry name" value="INTEGRASE"/>
    <property type="match status" value="1"/>
</dbReference>
<dbReference type="GO" id="GO:0003676">
    <property type="term" value="F:nucleic acid binding"/>
    <property type="evidence" value="ECO:0007669"/>
    <property type="project" value="InterPro"/>
</dbReference>
<dbReference type="Proteomes" id="UP000735302">
    <property type="component" value="Unassembled WGS sequence"/>
</dbReference>
<dbReference type="EMBL" id="BLXT01007309">
    <property type="protein sequence ID" value="GFO38175.1"/>
    <property type="molecule type" value="Genomic_DNA"/>
</dbReference>
<comment type="caution">
    <text evidence="2">The sequence shown here is derived from an EMBL/GenBank/DDBJ whole genome shotgun (WGS) entry which is preliminary data.</text>
</comment>
<dbReference type="PANTHER" id="PTHR37984">
    <property type="entry name" value="PROTEIN CBG26694"/>
    <property type="match status" value="1"/>
</dbReference>
<keyword evidence="3" id="KW-1185">Reference proteome</keyword>
<dbReference type="InterPro" id="IPR012337">
    <property type="entry name" value="RNaseH-like_sf"/>
</dbReference>
<dbReference type="InterPro" id="IPR050951">
    <property type="entry name" value="Retrovirus_Pol_polyprotein"/>
</dbReference>
<dbReference type="GO" id="GO:0015074">
    <property type="term" value="P:DNA integration"/>
    <property type="evidence" value="ECO:0007669"/>
    <property type="project" value="InterPro"/>
</dbReference>